<dbReference type="RefSeq" id="WP_143038651.1">
    <property type="nucleotide sequence ID" value="NZ_FNWJ01000002.1"/>
</dbReference>
<name>A0A1H6FUZ4_THEAL</name>
<feature type="compositionally biased region" description="Pro residues" evidence="1">
    <location>
        <begin position="295"/>
        <end position="308"/>
    </location>
</feature>
<gene>
    <name evidence="3" type="ORF">SAMN02745716_1496</name>
</gene>
<feature type="region of interest" description="Disordered" evidence="1">
    <location>
        <begin position="282"/>
        <end position="315"/>
    </location>
</feature>
<accession>A0A1H6FUZ4</accession>
<evidence type="ECO:0000256" key="2">
    <source>
        <dbReference type="SAM" id="SignalP"/>
    </source>
</evidence>
<sequence>MPKPLIIAASVLAFALTASAFTALPAPSEGRRYAAAAAAARAQPARFTPPPAPTGLDPNPCIDPLQRKRLYCPDLVMKRPFGLYVDARTQPGRLLLRAGNSIDNIGAGPAELHGVRRKASWMVAWQRIYRRDGGRVRVRTRAYLYFKRAHLGLRWWKVWRAARFELWRLDQRGRATVRVRVGPKVSYCFRDLRRTRPWVMRSPQTPVYPACSTDPQAQRVTLGTSPGWSDIYPPTYPEQWIDVTGLHGCFAYVHVADPANSIYESNERNNRAAVVVRLPYRSGPQGCPRAKLPTPEGPSAPEVPPLPPDNGVDAY</sequence>
<keyword evidence="4" id="KW-1185">Reference proteome</keyword>
<feature type="chain" id="PRO_5013770029" evidence="2">
    <location>
        <begin position="21"/>
        <end position="315"/>
    </location>
</feature>
<evidence type="ECO:0000256" key="1">
    <source>
        <dbReference type="SAM" id="MobiDB-lite"/>
    </source>
</evidence>
<evidence type="ECO:0000313" key="4">
    <source>
        <dbReference type="Proteomes" id="UP000222056"/>
    </source>
</evidence>
<protein>
    <submittedName>
        <fullName evidence="3">Lysyl oxidase</fullName>
    </submittedName>
</protein>
<dbReference type="OrthoDB" id="914406at2"/>
<keyword evidence="2" id="KW-0732">Signal</keyword>
<reference evidence="4" key="1">
    <citation type="submission" date="2016-10" db="EMBL/GenBank/DDBJ databases">
        <authorList>
            <person name="Varghese N."/>
            <person name="Submissions S."/>
        </authorList>
    </citation>
    <scope>NUCLEOTIDE SEQUENCE [LARGE SCALE GENOMIC DNA]</scope>
    <source>
        <strain evidence="4">ATCC 35263</strain>
    </source>
</reference>
<dbReference type="STRING" id="29539.SAMN02745716_1496"/>
<dbReference type="EMBL" id="FNWJ01000002">
    <property type="protein sequence ID" value="SEH14090.1"/>
    <property type="molecule type" value="Genomic_DNA"/>
</dbReference>
<evidence type="ECO:0000313" key="3">
    <source>
        <dbReference type="EMBL" id="SEH14090.1"/>
    </source>
</evidence>
<dbReference type="Proteomes" id="UP000222056">
    <property type="component" value="Unassembled WGS sequence"/>
</dbReference>
<organism evidence="3 4">
    <name type="scientific">Thermoleophilum album</name>
    <dbReference type="NCBI Taxonomy" id="29539"/>
    <lineage>
        <taxon>Bacteria</taxon>
        <taxon>Bacillati</taxon>
        <taxon>Actinomycetota</taxon>
        <taxon>Thermoleophilia</taxon>
        <taxon>Thermoleophilales</taxon>
        <taxon>Thermoleophilaceae</taxon>
        <taxon>Thermoleophilum</taxon>
    </lineage>
</organism>
<proteinExistence type="predicted"/>
<feature type="signal peptide" evidence="2">
    <location>
        <begin position="1"/>
        <end position="20"/>
    </location>
</feature>
<dbReference type="AlphaFoldDB" id="A0A1H6FUZ4"/>